<dbReference type="PANTHER" id="PTHR32285">
    <property type="entry name" value="PROTEIN TRICHOME BIREFRINGENCE-LIKE 9-RELATED"/>
    <property type="match status" value="1"/>
</dbReference>
<feature type="compositionally biased region" description="Polar residues" evidence="7">
    <location>
        <begin position="244"/>
        <end position="263"/>
    </location>
</feature>
<feature type="compositionally biased region" description="Basic and acidic residues" evidence="7">
    <location>
        <begin position="216"/>
        <end position="236"/>
    </location>
</feature>
<evidence type="ECO:0000256" key="3">
    <source>
        <dbReference type="ARBA" id="ARBA00022692"/>
    </source>
</evidence>
<evidence type="ECO:0000256" key="2">
    <source>
        <dbReference type="ARBA" id="ARBA00007727"/>
    </source>
</evidence>
<evidence type="ECO:0000259" key="10">
    <source>
        <dbReference type="Pfam" id="PF14416"/>
    </source>
</evidence>
<dbReference type="EMBL" id="JBBPBN010000022">
    <property type="protein sequence ID" value="KAK9012636.1"/>
    <property type="molecule type" value="Genomic_DNA"/>
</dbReference>
<evidence type="ECO:0000259" key="9">
    <source>
        <dbReference type="Pfam" id="PF13839"/>
    </source>
</evidence>
<accession>A0ABR2RIK6</accession>
<dbReference type="InterPro" id="IPR025846">
    <property type="entry name" value="TBL_N"/>
</dbReference>
<dbReference type="Pfam" id="PF14416">
    <property type="entry name" value="PMR5N"/>
    <property type="match status" value="1"/>
</dbReference>
<evidence type="ECO:0008006" key="13">
    <source>
        <dbReference type="Google" id="ProtNLM"/>
    </source>
</evidence>
<feature type="compositionally biased region" description="Basic and acidic residues" evidence="7">
    <location>
        <begin position="139"/>
        <end position="159"/>
    </location>
</feature>
<dbReference type="InterPro" id="IPR029962">
    <property type="entry name" value="TBL"/>
</dbReference>
<keyword evidence="12" id="KW-1185">Reference proteome</keyword>
<gene>
    <name evidence="11" type="ORF">V6N11_040678</name>
</gene>
<evidence type="ECO:0000313" key="11">
    <source>
        <dbReference type="EMBL" id="KAK9012636.1"/>
    </source>
</evidence>
<comment type="subcellular location">
    <subcellularLocation>
        <location evidence="1">Membrane</location>
        <topology evidence="1">Single-pass membrane protein</topology>
    </subcellularLocation>
</comment>
<evidence type="ECO:0000256" key="4">
    <source>
        <dbReference type="ARBA" id="ARBA00022968"/>
    </source>
</evidence>
<dbReference type="InterPro" id="IPR026057">
    <property type="entry name" value="TBL_C"/>
</dbReference>
<proteinExistence type="inferred from homology"/>
<keyword evidence="4" id="KW-0735">Signal-anchor</keyword>
<name>A0ABR2RIK6_9ROSI</name>
<feature type="region of interest" description="Disordered" evidence="7">
    <location>
        <begin position="77"/>
        <end position="96"/>
    </location>
</feature>
<comment type="caution">
    <text evidence="11">The sequence shown here is derived from an EMBL/GenBank/DDBJ whole genome shotgun (WGS) entry which is preliminary data.</text>
</comment>
<feature type="domain" description="Trichome birefringence-like C-terminal" evidence="9">
    <location>
        <begin position="366"/>
        <end position="633"/>
    </location>
</feature>
<evidence type="ECO:0000256" key="8">
    <source>
        <dbReference type="SAM" id="Phobius"/>
    </source>
</evidence>
<evidence type="ECO:0000256" key="5">
    <source>
        <dbReference type="ARBA" id="ARBA00022989"/>
    </source>
</evidence>
<organism evidence="11 12">
    <name type="scientific">Hibiscus sabdariffa</name>
    <name type="common">roselle</name>
    <dbReference type="NCBI Taxonomy" id="183260"/>
    <lineage>
        <taxon>Eukaryota</taxon>
        <taxon>Viridiplantae</taxon>
        <taxon>Streptophyta</taxon>
        <taxon>Embryophyta</taxon>
        <taxon>Tracheophyta</taxon>
        <taxon>Spermatophyta</taxon>
        <taxon>Magnoliopsida</taxon>
        <taxon>eudicotyledons</taxon>
        <taxon>Gunneridae</taxon>
        <taxon>Pentapetalae</taxon>
        <taxon>rosids</taxon>
        <taxon>malvids</taxon>
        <taxon>Malvales</taxon>
        <taxon>Malvaceae</taxon>
        <taxon>Malvoideae</taxon>
        <taxon>Hibiscus</taxon>
    </lineage>
</organism>
<evidence type="ECO:0000256" key="7">
    <source>
        <dbReference type="SAM" id="MobiDB-lite"/>
    </source>
</evidence>
<evidence type="ECO:0000256" key="1">
    <source>
        <dbReference type="ARBA" id="ARBA00004167"/>
    </source>
</evidence>
<dbReference type="Pfam" id="PF13839">
    <property type="entry name" value="PC-Esterase"/>
    <property type="match status" value="1"/>
</dbReference>
<feature type="transmembrane region" description="Helical" evidence="8">
    <location>
        <begin position="7"/>
        <end position="26"/>
    </location>
</feature>
<feature type="region of interest" description="Disordered" evidence="7">
    <location>
        <begin position="130"/>
        <end position="196"/>
    </location>
</feature>
<feature type="region of interest" description="Disordered" evidence="7">
    <location>
        <begin position="208"/>
        <end position="274"/>
    </location>
</feature>
<sequence length="647" mass="73575">MANSTIIERWWIVTFASFVVVLMLFLNHSPASNNISVLQNLTMPITSPNGFPMQSPTLVENEKLAKSSNVQPCIPLTETETPSPRIPFSDLQNSKPDFSNRVQQATALSLPSFPGLSDETEARTGATVPVLEGQQQEQQSKDNGKDEPLTVTVEEERTGKTRIPLSDVQNSEPDFSNRVQQATALSRPSFPGLSDETEARTDATVGVLEGQQQEQQSKDNGKDEPVTVTVEEERMGKTRIPLSGVQNSEPDFSNRVQQATALSRPSFPGLSDETEARMGAPVPVLEGQQQEQQSKDNGKDEPVTVTVEEERKCNIFEGRWVYDPIESPLYNTAMCPFFSDTVSCRRNGRRDMGYEKWRWEANECKIPRFNAKDMLERLRGKRVVLVGDSINHSQFESLACLLYSAIPDQSYVDARRRIFKSESYDLDIEFHWAEFLVEVLVNKTDGKKTLKLDSLVPTATKWKDADIMVFNTGHWWANRLRWDKFRYKRNVFADMKIETAFKVAMKTWARWVERNVDTSKTTVYFRSMSPPHFGKNWCYKSTRPLMDESYQLTFGKSLKEIVEKTLERMRTPVKYLNITKLSEYRPDAHSSIYATKKGKLLIATKQKPPAMVADCSHWCLPGVPDTWNHLLYASWVLDSSSRAISTT</sequence>
<feature type="domain" description="Trichome birefringence-like N-terminal" evidence="10">
    <location>
        <begin position="312"/>
        <end position="365"/>
    </location>
</feature>
<evidence type="ECO:0000256" key="6">
    <source>
        <dbReference type="ARBA" id="ARBA00023136"/>
    </source>
</evidence>
<feature type="compositionally biased region" description="Polar residues" evidence="7">
    <location>
        <begin position="167"/>
        <end position="186"/>
    </location>
</feature>
<dbReference type="Proteomes" id="UP001396334">
    <property type="component" value="Unassembled WGS sequence"/>
</dbReference>
<keyword evidence="5 8" id="KW-1133">Transmembrane helix</keyword>
<keyword evidence="3 8" id="KW-0812">Transmembrane</keyword>
<protein>
    <recommendedName>
        <fullName evidence="13">Trichome birefringence-like N-terminal domain-containing protein</fullName>
    </recommendedName>
</protein>
<dbReference type="PANTHER" id="PTHR32285:SF38">
    <property type="entry name" value="OS01G0614300 PROTEIN"/>
    <property type="match status" value="1"/>
</dbReference>
<evidence type="ECO:0000313" key="12">
    <source>
        <dbReference type="Proteomes" id="UP001396334"/>
    </source>
</evidence>
<keyword evidence="6 8" id="KW-0472">Membrane</keyword>
<reference evidence="11 12" key="1">
    <citation type="journal article" date="2024" name="G3 (Bethesda)">
        <title>Genome assembly of Hibiscus sabdariffa L. provides insights into metabolisms of medicinal natural products.</title>
        <authorList>
            <person name="Kim T."/>
        </authorList>
    </citation>
    <scope>NUCLEOTIDE SEQUENCE [LARGE SCALE GENOMIC DNA]</scope>
    <source>
        <strain evidence="11">TK-2024</strain>
        <tissue evidence="11">Old leaves</tissue>
    </source>
</reference>
<comment type="similarity">
    <text evidence="2">Belongs to the PC-esterase family. TBL subfamily.</text>
</comment>